<dbReference type="Proteomes" id="UP000178798">
    <property type="component" value="Unassembled WGS sequence"/>
</dbReference>
<dbReference type="EMBL" id="MGIQ01000023">
    <property type="protein sequence ID" value="OGM90372.1"/>
    <property type="molecule type" value="Genomic_DNA"/>
</dbReference>
<accession>A0A1F8DPL0</accession>
<comment type="caution">
    <text evidence="1">The sequence shown here is derived from an EMBL/GenBank/DDBJ whole genome shotgun (WGS) entry which is preliminary data.</text>
</comment>
<proteinExistence type="predicted"/>
<protein>
    <submittedName>
        <fullName evidence="1">Uncharacterized protein</fullName>
    </submittedName>
</protein>
<evidence type="ECO:0000313" key="2">
    <source>
        <dbReference type="Proteomes" id="UP000178798"/>
    </source>
</evidence>
<dbReference type="STRING" id="1802556.A2999_00190"/>
<gene>
    <name evidence="1" type="ORF">A2999_00190</name>
</gene>
<organism evidence="1 2">
    <name type="scientific">Candidatus Wolfebacteria bacterium RIFCSPLOWO2_01_FULL_38_11</name>
    <dbReference type="NCBI Taxonomy" id="1802556"/>
    <lineage>
        <taxon>Bacteria</taxon>
        <taxon>Candidatus Wolfeibacteriota</taxon>
    </lineage>
</organism>
<evidence type="ECO:0000313" key="1">
    <source>
        <dbReference type="EMBL" id="OGM90372.1"/>
    </source>
</evidence>
<dbReference type="AlphaFoldDB" id="A0A1F8DPL0"/>
<reference evidence="1 2" key="1">
    <citation type="journal article" date="2016" name="Nat. Commun.">
        <title>Thousands of microbial genomes shed light on interconnected biogeochemical processes in an aquifer system.</title>
        <authorList>
            <person name="Anantharaman K."/>
            <person name="Brown C.T."/>
            <person name="Hug L.A."/>
            <person name="Sharon I."/>
            <person name="Castelle C.J."/>
            <person name="Probst A.J."/>
            <person name="Thomas B.C."/>
            <person name="Singh A."/>
            <person name="Wilkins M.J."/>
            <person name="Karaoz U."/>
            <person name="Brodie E.L."/>
            <person name="Williams K.H."/>
            <person name="Hubbard S.S."/>
            <person name="Banfield J.F."/>
        </authorList>
    </citation>
    <scope>NUCLEOTIDE SEQUENCE [LARGE SCALE GENOMIC DNA]</scope>
</reference>
<name>A0A1F8DPL0_9BACT</name>
<sequence length="75" mass="8635">MPSFEVSVKSVVDNKVEMFVGNIVLCFYFQGGKMKSTRYKPEARVCNQFELWVPDGLFKKACRQAAAILRSRQKK</sequence>